<dbReference type="InterPro" id="IPR044808">
    <property type="entry name" value="ERF_plant"/>
</dbReference>
<feature type="region of interest" description="Disordered" evidence="6">
    <location>
        <begin position="286"/>
        <end position="335"/>
    </location>
</feature>
<name>A0A8J5L9Y4_ZINOF</name>
<feature type="compositionally biased region" description="Basic and acidic residues" evidence="6">
    <location>
        <begin position="321"/>
        <end position="335"/>
    </location>
</feature>
<proteinExistence type="predicted"/>
<comment type="subcellular location">
    <subcellularLocation>
        <location evidence="1">Nucleus</location>
    </subcellularLocation>
</comment>
<evidence type="ECO:0000256" key="2">
    <source>
        <dbReference type="ARBA" id="ARBA00023015"/>
    </source>
</evidence>
<feature type="compositionally biased region" description="Low complexity" evidence="6">
    <location>
        <begin position="303"/>
        <end position="315"/>
    </location>
</feature>
<dbReference type="GO" id="GO:0005634">
    <property type="term" value="C:nucleus"/>
    <property type="evidence" value="ECO:0007669"/>
    <property type="project" value="UniProtKB-SubCell"/>
</dbReference>
<dbReference type="GO" id="GO:0003677">
    <property type="term" value="F:DNA binding"/>
    <property type="evidence" value="ECO:0007669"/>
    <property type="project" value="UniProtKB-KW"/>
</dbReference>
<accession>A0A8J5L9Y4</accession>
<dbReference type="Gene3D" id="3.30.730.10">
    <property type="entry name" value="AP2/ERF domain"/>
    <property type="match status" value="1"/>
</dbReference>
<dbReference type="AlphaFoldDB" id="A0A8J5L9Y4"/>
<evidence type="ECO:0000256" key="4">
    <source>
        <dbReference type="ARBA" id="ARBA00023163"/>
    </source>
</evidence>
<keyword evidence="2" id="KW-0805">Transcription regulation</keyword>
<dbReference type="PANTHER" id="PTHR31190:SF110">
    <property type="entry name" value="OS07G0227600 PROTEIN"/>
    <property type="match status" value="1"/>
</dbReference>
<dbReference type="EMBL" id="JACMSC010000005">
    <property type="protein sequence ID" value="KAG6519957.1"/>
    <property type="molecule type" value="Genomic_DNA"/>
</dbReference>
<dbReference type="FunFam" id="3.30.730.10:FF:000001">
    <property type="entry name" value="Ethylene-responsive transcription factor 2"/>
    <property type="match status" value="1"/>
</dbReference>
<evidence type="ECO:0000256" key="5">
    <source>
        <dbReference type="ARBA" id="ARBA00023242"/>
    </source>
</evidence>
<dbReference type="PROSITE" id="PS51032">
    <property type="entry name" value="AP2_ERF"/>
    <property type="match status" value="1"/>
</dbReference>
<evidence type="ECO:0000313" key="8">
    <source>
        <dbReference type="EMBL" id="KAG6519957.1"/>
    </source>
</evidence>
<protein>
    <recommendedName>
        <fullName evidence="7">AP2/ERF domain-containing protein</fullName>
    </recommendedName>
</protein>
<feature type="region of interest" description="Disordered" evidence="6">
    <location>
        <begin position="75"/>
        <end position="115"/>
    </location>
</feature>
<dbReference type="SUPFAM" id="SSF54171">
    <property type="entry name" value="DNA-binding domain"/>
    <property type="match status" value="1"/>
</dbReference>
<feature type="domain" description="AP2/ERF" evidence="7">
    <location>
        <begin position="170"/>
        <end position="227"/>
    </location>
</feature>
<dbReference type="InterPro" id="IPR001471">
    <property type="entry name" value="AP2/ERF_dom"/>
</dbReference>
<dbReference type="Pfam" id="PF00847">
    <property type="entry name" value="AP2"/>
    <property type="match status" value="1"/>
</dbReference>
<reference evidence="8 9" key="1">
    <citation type="submission" date="2020-08" db="EMBL/GenBank/DDBJ databases">
        <title>Plant Genome Project.</title>
        <authorList>
            <person name="Zhang R.-G."/>
        </authorList>
    </citation>
    <scope>NUCLEOTIDE SEQUENCE [LARGE SCALE GENOMIC DNA]</scope>
    <source>
        <tissue evidence="8">Rhizome</tissue>
    </source>
</reference>
<keyword evidence="5" id="KW-0539">Nucleus</keyword>
<dbReference type="PRINTS" id="PR00367">
    <property type="entry name" value="ETHRSPELEMNT"/>
</dbReference>
<dbReference type="SMART" id="SM00380">
    <property type="entry name" value="AP2"/>
    <property type="match status" value="1"/>
</dbReference>
<keyword evidence="9" id="KW-1185">Reference proteome</keyword>
<dbReference type="CDD" id="cd00018">
    <property type="entry name" value="AP2"/>
    <property type="match status" value="1"/>
</dbReference>
<dbReference type="Proteomes" id="UP000734854">
    <property type="component" value="Unassembled WGS sequence"/>
</dbReference>
<dbReference type="InterPro" id="IPR016177">
    <property type="entry name" value="DNA-bd_dom_sf"/>
</dbReference>
<dbReference type="PANTHER" id="PTHR31190">
    <property type="entry name" value="DNA-BINDING DOMAIN"/>
    <property type="match status" value="1"/>
</dbReference>
<comment type="caution">
    <text evidence="8">The sequence shown here is derived from an EMBL/GenBank/DDBJ whole genome shotgun (WGS) entry which is preliminary data.</text>
</comment>
<evidence type="ECO:0000313" key="9">
    <source>
        <dbReference type="Proteomes" id="UP000734854"/>
    </source>
</evidence>
<evidence type="ECO:0000259" key="7">
    <source>
        <dbReference type="PROSITE" id="PS51032"/>
    </source>
</evidence>
<keyword evidence="3" id="KW-0238">DNA-binding</keyword>
<dbReference type="InterPro" id="IPR036955">
    <property type="entry name" value="AP2/ERF_dom_sf"/>
</dbReference>
<dbReference type="GO" id="GO:0003700">
    <property type="term" value="F:DNA-binding transcription factor activity"/>
    <property type="evidence" value="ECO:0007669"/>
    <property type="project" value="InterPro"/>
</dbReference>
<feature type="region of interest" description="Disordered" evidence="6">
    <location>
        <begin position="1"/>
        <end position="30"/>
    </location>
</feature>
<keyword evidence="4" id="KW-0804">Transcription</keyword>
<evidence type="ECO:0000256" key="3">
    <source>
        <dbReference type="ARBA" id="ARBA00023125"/>
    </source>
</evidence>
<dbReference type="GO" id="GO:0009873">
    <property type="term" value="P:ethylene-activated signaling pathway"/>
    <property type="evidence" value="ECO:0007669"/>
    <property type="project" value="InterPro"/>
</dbReference>
<evidence type="ECO:0000256" key="6">
    <source>
        <dbReference type="SAM" id="MobiDB-lite"/>
    </source>
</evidence>
<sequence>MKHPALPLMPLTKGLEHGSTGCSGSDKEQGNRDWVQCITTLIFSCISNIKDDYVLTCSGIALMLMMTDESLSITVDHPRHGKRPLPPDPYDPSDPSDQPIEVKEGGSEGEGAQEPQRMHCISSAFADWETSAIVSALAHVVSSPSPPSDVVAVAPHEPSQSQQGGVRKYGYRGVRQRRWGKWAAEIRDPRKACRVWLGTFDTAEEAAAAYDAAALRFKGAKAKLNFPERVQAAPISTSRHPQGFLVGGSSAVVHPPPGPPPPLQADALRYAQPLQGGGDELELSTAAVNPSVECGSSSGGGSSLLSTTTTGSASPSPSPMRPDKDKDHMRRPPAM</sequence>
<evidence type="ECO:0000256" key="1">
    <source>
        <dbReference type="ARBA" id="ARBA00004123"/>
    </source>
</evidence>
<gene>
    <name evidence="8" type="ORF">ZIOFF_016986</name>
</gene>
<organism evidence="8 9">
    <name type="scientific">Zingiber officinale</name>
    <name type="common">Ginger</name>
    <name type="synonym">Amomum zingiber</name>
    <dbReference type="NCBI Taxonomy" id="94328"/>
    <lineage>
        <taxon>Eukaryota</taxon>
        <taxon>Viridiplantae</taxon>
        <taxon>Streptophyta</taxon>
        <taxon>Embryophyta</taxon>
        <taxon>Tracheophyta</taxon>
        <taxon>Spermatophyta</taxon>
        <taxon>Magnoliopsida</taxon>
        <taxon>Liliopsida</taxon>
        <taxon>Zingiberales</taxon>
        <taxon>Zingiberaceae</taxon>
        <taxon>Zingiber</taxon>
    </lineage>
</organism>